<organism evidence="1 2">
    <name type="scientific">Delftia lacustris</name>
    <dbReference type="NCBI Taxonomy" id="558537"/>
    <lineage>
        <taxon>Bacteria</taxon>
        <taxon>Pseudomonadati</taxon>
        <taxon>Pseudomonadota</taxon>
        <taxon>Betaproteobacteria</taxon>
        <taxon>Burkholderiales</taxon>
        <taxon>Comamonadaceae</taxon>
        <taxon>Delftia</taxon>
    </lineage>
</organism>
<reference evidence="1 2" key="1">
    <citation type="submission" date="2016-10" db="EMBL/GenBank/DDBJ databases">
        <authorList>
            <person name="de Groot N.N."/>
        </authorList>
    </citation>
    <scope>NUCLEOTIDE SEQUENCE [LARGE SCALE GENOMIC DNA]</scope>
    <source>
        <strain evidence="1 2">LMG 24775</strain>
    </source>
</reference>
<accession>A0A1H3KIB7</accession>
<dbReference type="InterPro" id="IPR036390">
    <property type="entry name" value="WH_DNA-bd_sf"/>
</dbReference>
<dbReference type="AlphaFoldDB" id="A0A1H3KIB7"/>
<dbReference type="EMBL" id="FNPE01000005">
    <property type="protein sequence ID" value="SDY51358.1"/>
    <property type="molecule type" value="Genomic_DNA"/>
</dbReference>
<dbReference type="GeneID" id="94691225"/>
<dbReference type="InterPro" id="IPR036388">
    <property type="entry name" value="WH-like_DNA-bd_sf"/>
</dbReference>
<protein>
    <submittedName>
        <fullName evidence="1">FdhD protein</fullName>
    </submittedName>
</protein>
<dbReference type="SUPFAM" id="SSF46785">
    <property type="entry name" value="Winged helix' DNA-binding domain"/>
    <property type="match status" value="1"/>
</dbReference>
<dbReference type="Proteomes" id="UP000183417">
    <property type="component" value="Unassembled WGS sequence"/>
</dbReference>
<proteinExistence type="predicted"/>
<gene>
    <name evidence="1" type="ORF">SAMN05421547_105172</name>
</gene>
<evidence type="ECO:0000313" key="2">
    <source>
        <dbReference type="Proteomes" id="UP000183417"/>
    </source>
</evidence>
<sequence length="93" mass="9980">MEELAAAILRELATEPAPMSLPRLGKRLGQGASVLMRCLALMGDAPIAGTPGPGWVRLEQEEGRWLAALTERGRLWVEAEACQALAEGTGRVR</sequence>
<evidence type="ECO:0000313" key="1">
    <source>
        <dbReference type="EMBL" id="SDY51358.1"/>
    </source>
</evidence>
<dbReference type="Gene3D" id="1.10.10.10">
    <property type="entry name" value="Winged helix-like DNA-binding domain superfamily/Winged helix DNA-binding domain"/>
    <property type="match status" value="1"/>
</dbReference>
<name>A0A1H3KIB7_9BURK</name>
<dbReference type="RefSeq" id="WP_012206611.1">
    <property type="nucleotide sequence ID" value="NZ_AP025556.1"/>
</dbReference>